<reference evidence="2" key="1">
    <citation type="journal article" date="2023" name="Mol. Phylogenet. Evol.">
        <title>Genome-scale phylogeny and comparative genomics of the fungal order Sordariales.</title>
        <authorList>
            <person name="Hensen N."/>
            <person name="Bonometti L."/>
            <person name="Westerberg I."/>
            <person name="Brannstrom I.O."/>
            <person name="Guillou S."/>
            <person name="Cros-Aarteil S."/>
            <person name="Calhoun S."/>
            <person name="Haridas S."/>
            <person name="Kuo A."/>
            <person name="Mondo S."/>
            <person name="Pangilinan J."/>
            <person name="Riley R."/>
            <person name="LaButti K."/>
            <person name="Andreopoulos B."/>
            <person name="Lipzen A."/>
            <person name="Chen C."/>
            <person name="Yan M."/>
            <person name="Daum C."/>
            <person name="Ng V."/>
            <person name="Clum A."/>
            <person name="Steindorff A."/>
            <person name="Ohm R.A."/>
            <person name="Martin F."/>
            <person name="Silar P."/>
            <person name="Natvig D.O."/>
            <person name="Lalanne C."/>
            <person name="Gautier V."/>
            <person name="Ament-Velasquez S.L."/>
            <person name="Kruys A."/>
            <person name="Hutchinson M.I."/>
            <person name="Powell A.J."/>
            <person name="Barry K."/>
            <person name="Miller A.N."/>
            <person name="Grigoriev I.V."/>
            <person name="Debuchy R."/>
            <person name="Gladieux P."/>
            <person name="Hiltunen Thoren M."/>
            <person name="Johannesson H."/>
        </authorList>
    </citation>
    <scope>NUCLEOTIDE SEQUENCE</scope>
    <source>
        <strain evidence="2">PSN324</strain>
    </source>
</reference>
<feature type="transmembrane region" description="Helical" evidence="1">
    <location>
        <begin position="80"/>
        <end position="97"/>
    </location>
</feature>
<keyword evidence="3" id="KW-1185">Reference proteome</keyword>
<keyword evidence="1" id="KW-1133">Transmembrane helix</keyword>
<proteinExistence type="predicted"/>
<keyword evidence="1" id="KW-0812">Transmembrane</keyword>
<evidence type="ECO:0000313" key="2">
    <source>
        <dbReference type="EMBL" id="KAK4464013.1"/>
    </source>
</evidence>
<gene>
    <name evidence="2" type="ORF">QBC42DRAFT_56113</name>
</gene>
<keyword evidence="1" id="KW-0472">Membrane</keyword>
<evidence type="ECO:0000256" key="1">
    <source>
        <dbReference type="SAM" id="Phobius"/>
    </source>
</evidence>
<dbReference type="EMBL" id="MU864953">
    <property type="protein sequence ID" value="KAK4464013.1"/>
    <property type="molecule type" value="Genomic_DNA"/>
</dbReference>
<dbReference type="AlphaFoldDB" id="A0AAV9HTI5"/>
<accession>A0AAV9HTI5</accession>
<comment type="caution">
    <text evidence="2">The sequence shown here is derived from an EMBL/GenBank/DDBJ whole genome shotgun (WGS) entry which is preliminary data.</text>
</comment>
<dbReference type="Proteomes" id="UP001321749">
    <property type="component" value="Unassembled WGS sequence"/>
</dbReference>
<reference evidence="2" key="2">
    <citation type="submission" date="2023-06" db="EMBL/GenBank/DDBJ databases">
        <authorList>
            <consortium name="Lawrence Berkeley National Laboratory"/>
            <person name="Mondo S.J."/>
            <person name="Hensen N."/>
            <person name="Bonometti L."/>
            <person name="Westerberg I."/>
            <person name="Brannstrom I.O."/>
            <person name="Guillou S."/>
            <person name="Cros-Aarteil S."/>
            <person name="Calhoun S."/>
            <person name="Haridas S."/>
            <person name="Kuo A."/>
            <person name="Pangilinan J."/>
            <person name="Riley R."/>
            <person name="Labutti K."/>
            <person name="Andreopoulos B."/>
            <person name="Lipzen A."/>
            <person name="Chen C."/>
            <person name="Yanf M."/>
            <person name="Daum C."/>
            <person name="Ng V."/>
            <person name="Clum A."/>
            <person name="Steindorff A."/>
            <person name="Ohm R."/>
            <person name="Martin F."/>
            <person name="Silar P."/>
            <person name="Natvig D."/>
            <person name="Lalanne C."/>
            <person name="Gautier V."/>
            <person name="Ament-Velasquez S.L."/>
            <person name="Kruys A."/>
            <person name="Hutchinson M.I."/>
            <person name="Powell A.J."/>
            <person name="Barry K."/>
            <person name="Miller A.N."/>
            <person name="Grigoriev I.V."/>
            <person name="Debuchy R."/>
            <person name="Gladieux P."/>
            <person name="Thoren M.H."/>
            <person name="Johannesson H."/>
        </authorList>
    </citation>
    <scope>NUCLEOTIDE SEQUENCE</scope>
    <source>
        <strain evidence="2">PSN324</strain>
    </source>
</reference>
<feature type="transmembrane region" description="Helical" evidence="1">
    <location>
        <begin position="21"/>
        <end position="39"/>
    </location>
</feature>
<name>A0AAV9HTI5_9PEZI</name>
<protein>
    <submittedName>
        <fullName evidence="2">Uncharacterized protein</fullName>
    </submittedName>
</protein>
<sequence>MHGNTFLWKVFLPLLFSRTSLVRGLFFFFFFFSYSPVFVHGETEFIKPFFATGGGESMDGIDGDDLNDSNGWYGWESKEMGLACFCLCFLLWFFLVGKFEAGTRRKKPEATHGLGKRSTCTDQVYIYSTRDVCSLLGGLFC</sequence>
<organism evidence="2 3">
    <name type="scientific">Cladorrhinum samala</name>
    <dbReference type="NCBI Taxonomy" id="585594"/>
    <lineage>
        <taxon>Eukaryota</taxon>
        <taxon>Fungi</taxon>
        <taxon>Dikarya</taxon>
        <taxon>Ascomycota</taxon>
        <taxon>Pezizomycotina</taxon>
        <taxon>Sordariomycetes</taxon>
        <taxon>Sordariomycetidae</taxon>
        <taxon>Sordariales</taxon>
        <taxon>Podosporaceae</taxon>
        <taxon>Cladorrhinum</taxon>
    </lineage>
</organism>
<evidence type="ECO:0000313" key="3">
    <source>
        <dbReference type="Proteomes" id="UP001321749"/>
    </source>
</evidence>